<dbReference type="EMBL" id="JWIN03000032">
    <property type="protein sequence ID" value="KAB1255510.1"/>
    <property type="molecule type" value="Genomic_DNA"/>
</dbReference>
<accession>A0A5N4C9J2</accession>
<evidence type="ECO:0000256" key="1">
    <source>
        <dbReference type="SAM" id="MobiDB-lite"/>
    </source>
</evidence>
<reference evidence="2 3" key="1">
    <citation type="journal article" date="2019" name="Mol. Ecol. Resour.">
        <title>Improving Illumina assemblies with Hi-C and long reads: an example with the North African dromedary.</title>
        <authorList>
            <person name="Elbers J.P."/>
            <person name="Rogers M.F."/>
            <person name="Perelman P.L."/>
            <person name="Proskuryakova A.A."/>
            <person name="Serdyukova N.A."/>
            <person name="Johnson W.E."/>
            <person name="Horin P."/>
            <person name="Corander J."/>
            <person name="Murphy D."/>
            <person name="Burger P.A."/>
        </authorList>
    </citation>
    <scope>NUCLEOTIDE SEQUENCE [LARGE SCALE GENOMIC DNA]</scope>
    <source>
        <strain evidence="2">Drom800</strain>
        <tissue evidence="2">Blood</tissue>
    </source>
</reference>
<dbReference type="AlphaFoldDB" id="A0A5N4C9J2"/>
<dbReference type="Proteomes" id="UP000299084">
    <property type="component" value="Unassembled WGS sequence"/>
</dbReference>
<proteinExistence type="predicted"/>
<evidence type="ECO:0000313" key="3">
    <source>
        <dbReference type="Proteomes" id="UP000299084"/>
    </source>
</evidence>
<protein>
    <submittedName>
        <fullName evidence="2">Uncharacterized protein</fullName>
    </submittedName>
</protein>
<keyword evidence="3" id="KW-1185">Reference proteome</keyword>
<evidence type="ECO:0000313" key="2">
    <source>
        <dbReference type="EMBL" id="KAB1255510.1"/>
    </source>
</evidence>
<sequence length="115" mass="12493">MVAMMPASKTLRETPPSDQRPSGEGAPETYKSLGMKRGGNWRRGAPNPVCDPAHLCRTDPKQHSKGSTEIYMTATPDEPLRGTGAGRSQRRATEALETDTGITTHRRQNTACSLN</sequence>
<comment type="caution">
    <text evidence="2">The sequence shown here is derived from an EMBL/GenBank/DDBJ whole genome shotgun (WGS) entry which is preliminary data.</text>
</comment>
<gene>
    <name evidence="2" type="ORF">Cadr_000028089</name>
</gene>
<organism evidence="2 3">
    <name type="scientific">Camelus dromedarius</name>
    <name type="common">Dromedary</name>
    <name type="synonym">Arabian camel</name>
    <dbReference type="NCBI Taxonomy" id="9838"/>
    <lineage>
        <taxon>Eukaryota</taxon>
        <taxon>Metazoa</taxon>
        <taxon>Chordata</taxon>
        <taxon>Craniata</taxon>
        <taxon>Vertebrata</taxon>
        <taxon>Euteleostomi</taxon>
        <taxon>Mammalia</taxon>
        <taxon>Eutheria</taxon>
        <taxon>Laurasiatheria</taxon>
        <taxon>Artiodactyla</taxon>
        <taxon>Tylopoda</taxon>
        <taxon>Camelidae</taxon>
        <taxon>Camelus</taxon>
    </lineage>
</organism>
<feature type="region of interest" description="Disordered" evidence="1">
    <location>
        <begin position="1"/>
        <end position="115"/>
    </location>
</feature>
<name>A0A5N4C9J2_CAMDR</name>